<accession>A0A7D6CEW0</accession>
<protein>
    <submittedName>
        <fullName evidence="2">Uncharacterized protein</fullName>
    </submittedName>
</protein>
<proteinExistence type="predicted"/>
<sequence length="49" mass="4986">MNPIVPRGPGAAGRHRTASQGVITRGVGVGPAGVDVVANEFELHVGRQP</sequence>
<name>A0A7D6CEW0_9ACTN</name>
<dbReference type="AlphaFoldDB" id="A0A7D6CEW0"/>
<evidence type="ECO:0000256" key="1">
    <source>
        <dbReference type="SAM" id="MobiDB-lite"/>
    </source>
</evidence>
<gene>
    <name evidence="2" type="ORF">HZU44_23840</name>
</gene>
<organism evidence="2">
    <name type="scientific">Micromonospora carbonacea</name>
    <dbReference type="NCBI Taxonomy" id="47853"/>
    <lineage>
        <taxon>Bacteria</taxon>
        <taxon>Bacillati</taxon>
        <taxon>Actinomycetota</taxon>
        <taxon>Actinomycetes</taxon>
        <taxon>Micromonosporales</taxon>
        <taxon>Micromonosporaceae</taxon>
        <taxon>Micromonospora</taxon>
    </lineage>
</organism>
<dbReference type="EMBL" id="CP058905">
    <property type="protein sequence ID" value="QLJ97768.1"/>
    <property type="molecule type" value="Genomic_DNA"/>
</dbReference>
<reference evidence="2" key="1">
    <citation type="submission" date="2020-08" db="EMBL/GenBank/DDBJ databases">
        <title>A bifunctional nitrone conjugated secondary metabolite targeting the ribosome.</title>
        <authorList>
            <person name="Limbrick E.M."/>
            <person name="Graf M."/>
            <person name="Derewacz D.K."/>
            <person name="Nguyen F."/>
            <person name="Spraggins J.M."/>
            <person name="Wieland M."/>
            <person name="Ynigez-Gutierrez A.E."/>
            <person name="Reisman B.J."/>
            <person name="Zinshteyn B."/>
            <person name="McCulloch K."/>
            <person name="Iverson T.M."/>
            <person name="Green R."/>
            <person name="Wilson D.N."/>
            <person name="Bachmann B.O."/>
        </authorList>
    </citation>
    <scope>NUCLEOTIDE SEQUENCE</scope>
    <source>
        <strain evidence="2">Africana</strain>
    </source>
</reference>
<evidence type="ECO:0000313" key="2">
    <source>
        <dbReference type="EMBL" id="QLJ97768.1"/>
    </source>
</evidence>
<feature type="region of interest" description="Disordered" evidence="1">
    <location>
        <begin position="1"/>
        <end position="20"/>
    </location>
</feature>